<evidence type="ECO:0000313" key="6">
    <source>
        <dbReference type="EMBL" id="KAH7122238.1"/>
    </source>
</evidence>
<dbReference type="FunFam" id="3.90.1170.10:FF:000003">
    <property type="entry name" value="54S ribosomal protein L16, mitochondrial"/>
    <property type="match status" value="1"/>
</dbReference>
<keyword evidence="2 4" id="KW-0689">Ribosomal protein</keyword>
<keyword evidence="3 4" id="KW-0687">Ribonucleoprotein</keyword>
<evidence type="ECO:0000256" key="4">
    <source>
        <dbReference type="RuleBase" id="RU004413"/>
    </source>
</evidence>
<dbReference type="EMBL" id="JAGMWT010000009">
    <property type="protein sequence ID" value="KAH7122238.1"/>
    <property type="molecule type" value="Genomic_DNA"/>
</dbReference>
<dbReference type="Pfam" id="PF00252">
    <property type="entry name" value="Ribosomal_L16"/>
    <property type="match status" value="1"/>
</dbReference>
<dbReference type="InterPro" id="IPR036920">
    <property type="entry name" value="Ribosomal_uL16_sf"/>
</dbReference>
<evidence type="ECO:0000256" key="3">
    <source>
        <dbReference type="ARBA" id="ARBA00023274"/>
    </source>
</evidence>
<dbReference type="InterPro" id="IPR020798">
    <property type="entry name" value="Ribosomal_uL16_CS"/>
</dbReference>
<dbReference type="GO" id="GO:0005762">
    <property type="term" value="C:mitochondrial large ribosomal subunit"/>
    <property type="evidence" value="ECO:0007669"/>
    <property type="project" value="TreeGrafter"/>
</dbReference>
<dbReference type="PANTHER" id="PTHR12220:SF13">
    <property type="entry name" value="LARGE RIBOSOMAL SUBUNIT PROTEIN UL16M"/>
    <property type="match status" value="1"/>
</dbReference>
<comment type="caution">
    <text evidence="6">The sequence shown here is derived from an EMBL/GenBank/DDBJ whole genome shotgun (WGS) entry which is preliminary data.</text>
</comment>
<keyword evidence="7" id="KW-1185">Reference proteome</keyword>
<name>A0A9P9IHH8_9PLEO</name>
<dbReference type="InterPro" id="IPR047873">
    <property type="entry name" value="Ribosomal_uL16"/>
</dbReference>
<gene>
    <name evidence="6" type="ORF">B0J11DRAFT_531001</name>
</gene>
<evidence type="ECO:0000313" key="7">
    <source>
        <dbReference type="Proteomes" id="UP000700596"/>
    </source>
</evidence>
<dbReference type="GO" id="GO:0019843">
    <property type="term" value="F:rRNA binding"/>
    <property type="evidence" value="ECO:0007669"/>
    <property type="project" value="InterPro"/>
</dbReference>
<dbReference type="AlphaFoldDB" id="A0A9P9IHH8"/>
<accession>A0A9P9IHH8</accession>
<dbReference type="GO" id="GO:0032543">
    <property type="term" value="P:mitochondrial translation"/>
    <property type="evidence" value="ECO:0007669"/>
    <property type="project" value="TreeGrafter"/>
</dbReference>
<proteinExistence type="inferred from homology"/>
<dbReference type="OrthoDB" id="268521at2759"/>
<dbReference type="CDD" id="cd01433">
    <property type="entry name" value="Ribosomal_L16_L10e"/>
    <property type="match status" value="1"/>
</dbReference>
<reference evidence="6" key="1">
    <citation type="journal article" date="2021" name="Nat. Commun.">
        <title>Genetic determinants of endophytism in the Arabidopsis root mycobiome.</title>
        <authorList>
            <person name="Mesny F."/>
            <person name="Miyauchi S."/>
            <person name="Thiergart T."/>
            <person name="Pickel B."/>
            <person name="Atanasova L."/>
            <person name="Karlsson M."/>
            <person name="Huettel B."/>
            <person name="Barry K.W."/>
            <person name="Haridas S."/>
            <person name="Chen C."/>
            <person name="Bauer D."/>
            <person name="Andreopoulos W."/>
            <person name="Pangilinan J."/>
            <person name="LaButti K."/>
            <person name="Riley R."/>
            <person name="Lipzen A."/>
            <person name="Clum A."/>
            <person name="Drula E."/>
            <person name="Henrissat B."/>
            <person name="Kohler A."/>
            <person name="Grigoriev I.V."/>
            <person name="Martin F.M."/>
            <person name="Hacquard S."/>
        </authorList>
    </citation>
    <scope>NUCLEOTIDE SEQUENCE</scope>
    <source>
        <strain evidence="6">MPI-CAGE-CH-0243</strain>
    </source>
</reference>
<dbReference type="InterPro" id="IPR000114">
    <property type="entry name" value="Ribosomal_uL16_bact-type"/>
</dbReference>
<dbReference type="SUPFAM" id="SSF54686">
    <property type="entry name" value="Ribosomal protein L16p/L10e"/>
    <property type="match status" value="1"/>
</dbReference>
<dbReference type="Gene3D" id="3.90.1170.10">
    <property type="entry name" value="Ribosomal protein L10e/L16"/>
    <property type="match status" value="1"/>
</dbReference>
<comment type="similarity">
    <text evidence="1 4">Belongs to the universal ribosomal protein uL16 family.</text>
</comment>
<evidence type="ECO:0000256" key="5">
    <source>
        <dbReference type="SAM" id="MobiDB-lite"/>
    </source>
</evidence>
<feature type="region of interest" description="Disordered" evidence="5">
    <location>
        <begin position="86"/>
        <end position="112"/>
    </location>
</feature>
<dbReference type="PROSITE" id="PS00701">
    <property type="entry name" value="RIBOSOMAL_L16_2"/>
    <property type="match status" value="1"/>
</dbReference>
<dbReference type="PRINTS" id="PR00060">
    <property type="entry name" value="RIBOSOMALL16"/>
</dbReference>
<dbReference type="PANTHER" id="PTHR12220">
    <property type="entry name" value="50S/60S RIBOSOMAL PROTEIN L16"/>
    <property type="match status" value="1"/>
</dbReference>
<dbReference type="NCBIfam" id="TIGR01164">
    <property type="entry name" value="rplP_bact"/>
    <property type="match status" value="1"/>
</dbReference>
<feature type="region of interest" description="Disordered" evidence="5">
    <location>
        <begin position="252"/>
        <end position="274"/>
    </location>
</feature>
<evidence type="ECO:0000256" key="2">
    <source>
        <dbReference type="ARBA" id="ARBA00022980"/>
    </source>
</evidence>
<dbReference type="InterPro" id="IPR016180">
    <property type="entry name" value="Ribosomal_uL16_dom"/>
</dbReference>
<protein>
    <submittedName>
        <fullName evidence="6">50S ribosomal protein L16</fullName>
    </submittedName>
</protein>
<feature type="compositionally biased region" description="Basic and acidic residues" evidence="5">
    <location>
        <begin position="252"/>
        <end position="264"/>
    </location>
</feature>
<organism evidence="6 7">
    <name type="scientific">Dendryphion nanum</name>
    <dbReference type="NCBI Taxonomy" id="256645"/>
    <lineage>
        <taxon>Eukaryota</taxon>
        <taxon>Fungi</taxon>
        <taxon>Dikarya</taxon>
        <taxon>Ascomycota</taxon>
        <taxon>Pezizomycotina</taxon>
        <taxon>Dothideomycetes</taxon>
        <taxon>Pleosporomycetidae</taxon>
        <taxon>Pleosporales</taxon>
        <taxon>Torulaceae</taxon>
        <taxon>Dendryphion</taxon>
    </lineage>
</organism>
<sequence>MRHRVLGARVDFVVPTLEPRECFHDRTTSSFRSIMPPTRAISSLTAQLGQMNLSATRTRFFTRQPQIPQFLAPSLKPTVRLFSSTPSRHNWLAPKGGESRKSRKGRCRVPTGGSMRGTTVVWGDYGIRMRDHDRRISAHQLRIAEETIRKRLRGMKFRLYMRVAANIGVYTSGNESRMGKGKGSFDRWTARVAVSKIIFELKGELHEQVVKDAFRLAGNKLPGLYEFVKKGDPPVMGITKVGLNGLTEADLKNPRKKLPLEETAARLPSAAPSA</sequence>
<evidence type="ECO:0000256" key="1">
    <source>
        <dbReference type="ARBA" id="ARBA00008931"/>
    </source>
</evidence>
<dbReference type="Proteomes" id="UP000700596">
    <property type="component" value="Unassembled WGS sequence"/>
</dbReference>
<dbReference type="GO" id="GO:0003735">
    <property type="term" value="F:structural constituent of ribosome"/>
    <property type="evidence" value="ECO:0007669"/>
    <property type="project" value="InterPro"/>
</dbReference>